<dbReference type="RefSeq" id="WP_079414519.1">
    <property type="nucleotide sequence ID" value="NZ_MBTG01000018.1"/>
</dbReference>
<protein>
    <submittedName>
        <fullName evidence="5">MarR family transcriptional regulator</fullName>
    </submittedName>
</protein>
<dbReference type="EMBL" id="MBTG01000018">
    <property type="protein sequence ID" value="OPH56015.1"/>
    <property type="molecule type" value="Genomic_DNA"/>
</dbReference>
<dbReference type="Pfam" id="PF01047">
    <property type="entry name" value="MarR"/>
    <property type="match status" value="1"/>
</dbReference>
<dbReference type="OrthoDB" id="6462103at2"/>
<dbReference type="InterPro" id="IPR036388">
    <property type="entry name" value="WH-like_DNA-bd_sf"/>
</dbReference>
<feature type="domain" description="HTH marR-type" evidence="4">
    <location>
        <begin position="1"/>
        <end position="133"/>
    </location>
</feature>
<evidence type="ECO:0000256" key="1">
    <source>
        <dbReference type="ARBA" id="ARBA00023015"/>
    </source>
</evidence>
<keyword evidence="3" id="KW-0804">Transcription</keyword>
<proteinExistence type="predicted"/>
<evidence type="ECO:0000256" key="2">
    <source>
        <dbReference type="ARBA" id="ARBA00023125"/>
    </source>
</evidence>
<dbReference type="STRING" id="1469647.BC351_29430"/>
<keyword evidence="2" id="KW-0238">DNA-binding</keyword>
<evidence type="ECO:0000313" key="6">
    <source>
        <dbReference type="Proteomes" id="UP000190626"/>
    </source>
</evidence>
<reference evidence="6" key="1">
    <citation type="submission" date="2016-07" db="EMBL/GenBank/DDBJ databases">
        <authorList>
            <person name="Florea S."/>
            <person name="Webb J.S."/>
            <person name="Jaromczyk J."/>
            <person name="Schardl C.L."/>
        </authorList>
    </citation>
    <scope>NUCLEOTIDE SEQUENCE [LARGE SCALE GENOMIC DNA]</scope>
    <source>
        <strain evidence="6">CY1</strain>
    </source>
</reference>
<dbReference type="GO" id="GO:0003677">
    <property type="term" value="F:DNA binding"/>
    <property type="evidence" value="ECO:0007669"/>
    <property type="project" value="UniProtKB-KW"/>
</dbReference>
<dbReference type="PANTHER" id="PTHR42756:SF2">
    <property type="entry name" value="MARR FAMILY REGULATORY PROTEIN"/>
    <property type="match status" value="1"/>
</dbReference>
<dbReference type="InterPro" id="IPR036390">
    <property type="entry name" value="WH_DNA-bd_sf"/>
</dbReference>
<dbReference type="Gene3D" id="1.10.10.10">
    <property type="entry name" value="Winged helix-like DNA-binding domain superfamily/Winged helix DNA-binding domain"/>
    <property type="match status" value="1"/>
</dbReference>
<keyword evidence="1" id="KW-0805">Transcription regulation</keyword>
<evidence type="ECO:0000259" key="4">
    <source>
        <dbReference type="PROSITE" id="PS50995"/>
    </source>
</evidence>
<comment type="caution">
    <text evidence="5">The sequence shown here is derived from an EMBL/GenBank/DDBJ whole genome shotgun (WGS) entry which is preliminary data.</text>
</comment>
<dbReference type="PROSITE" id="PS01117">
    <property type="entry name" value="HTH_MARR_1"/>
    <property type="match status" value="1"/>
</dbReference>
<keyword evidence="6" id="KW-1185">Reference proteome</keyword>
<name>A0A1V4HI90_9BACL</name>
<sequence length="150" mass="17666">MQQILRKIGQISRCFETISNIEFKELDLGKGQYLYLVRINENPGIIQGELAELLNIDRTSVAKSIKKLETDGWIVKRESPINKKERQLFPTDKGKEIYSFLKRENDYSSEVALRGFDEEEKIILLSMLERMKKNIEPDWQVVKRGIKRDY</sequence>
<dbReference type="Proteomes" id="UP000190626">
    <property type="component" value="Unassembled WGS sequence"/>
</dbReference>
<evidence type="ECO:0000313" key="5">
    <source>
        <dbReference type="EMBL" id="OPH56015.1"/>
    </source>
</evidence>
<gene>
    <name evidence="5" type="ORF">BC351_29430</name>
</gene>
<dbReference type="PRINTS" id="PR00598">
    <property type="entry name" value="HTHMARR"/>
</dbReference>
<dbReference type="GO" id="GO:0003700">
    <property type="term" value="F:DNA-binding transcription factor activity"/>
    <property type="evidence" value="ECO:0007669"/>
    <property type="project" value="InterPro"/>
</dbReference>
<evidence type="ECO:0000256" key="3">
    <source>
        <dbReference type="ARBA" id="ARBA00023163"/>
    </source>
</evidence>
<dbReference type="AlphaFoldDB" id="A0A1V4HI90"/>
<organism evidence="5 6">
    <name type="scientific">Paenibacillus ferrarius</name>
    <dbReference type="NCBI Taxonomy" id="1469647"/>
    <lineage>
        <taxon>Bacteria</taxon>
        <taxon>Bacillati</taxon>
        <taxon>Bacillota</taxon>
        <taxon>Bacilli</taxon>
        <taxon>Bacillales</taxon>
        <taxon>Paenibacillaceae</taxon>
        <taxon>Paenibacillus</taxon>
    </lineage>
</organism>
<dbReference type="SUPFAM" id="SSF46785">
    <property type="entry name" value="Winged helix' DNA-binding domain"/>
    <property type="match status" value="1"/>
</dbReference>
<accession>A0A1V4HI90</accession>
<dbReference type="PROSITE" id="PS50995">
    <property type="entry name" value="HTH_MARR_2"/>
    <property type="match status" value="1"/>
</dbReference>
<dbReference type="InterPro" id="IPR023187">
    <property type="entry name" value="Tscrpt_reg_MarR-type_CS"/>
</dbReference>
<dbReference type="InterPro" id="IPR000835">
    <property type="entry name" value="HTH_MarR-typ"/>
</dbReference>
<dbReference type="SMART" id="SM00347">
    <property type="entry name" value="HTH_MARR"/>
    <property type="match status" value="1"/>
</dbReference>
<dbReference type="PANTHER" id="PTHR42756">
    <property type="entry name" value="TRANSCRIPTIONAL REGULATOR, MARR"/>
    <property type="match status" value="1"/>
</dbReference>